<keyword evidence="3" id="KW-0812">Transmembrane</keyword>
<dbReference type="PANTHER" id="PTHR18945">
    <property type="entry name" value="NEUROTRANSMITTER GATED ION CHANNEL"/>
    <property type="match status" value="1"/>
</dbReference>
<accession>A0A8S1HMK0</accession>
<organism evidence="5 6">
    <name type="scientific">Caenorhabditis auriculariae</name>
    <dbReference type="NCBI Taxonomy" id="2777116"/>
    <lineage>
        <taxon>Eukaryota</taxon>
        <taxon>Metazoa</taxon>
        <taxon>Ecdysozoa</taxon>
        <taxon>Nematoda</taxon>
        <taxon>Chromadorea</taxon>
        <taxon>Rhabditida</taxon>
        <taxon>Rhabditina</taxon>
        <taxon>Rhabditomorpha</taxon>
        <taxon>Rhabditoidea</taxon>
        <taxon>Rhabditidae</taxon>
        <taxon>Peloderinae</taxon>
        <taxon>Caenorhabditis</taxon>
    </lineage>
</organism>
<evidence type="ECO:0000313" key="5">
    <source>
        <dbReference type="EMBL" id="CAD6196512.1"/>
    </source>
</evidence>
<comment type="similarity">
    <text evidence="3">Belongs to the ligand-gated ion channel (TC 1.A.9) family.</text>
</comment>
<keyword evidence="3" id="KW-0406">Ion transport</keyword>
<keyword evidence="6" id="KW-1185">Reference proteome</keyword>
<dbReference type="SUPFAM" id="SSF63712">
    <property type="entry name" value="Nicotinic receptor ligand binding domain-like"/>
    <property type="match status" value="1"/>
</dbReference>
<feature type="transmembrane region" description="Helical" evidence="3">
    <location>
        <begin position="236"/>
        <end position="264"/>
    </location>
</feature>
<dbReference type="CDD" id="cd18989">
    <property type="entry name" value="LGIC_ECD_cation"/>
    <property type="match status" value="1"/>
</dbReference>
<dbReference type="InterPro" id="IPR036734">
    <property type="entry name" value="Neur_chan_lig-bd_sf"/>
</dbReference>
<comment type="caution">
    <text evidence="5">The sequence shown here is derived from an EMBL/GenBank/DDBJ whole genome shotgun (WGS) entry which is preliminary data.</text>
</comment>
<reference evidence="5" key="1">
    <citation type="submission" date="2020-10" db="EMBL/GenBank/DDBJ databases">
        <authorList>
            <person name="Kikuchi T."/>
        </authorList>
    </citation>
    <scope>NUCLEOTIDE SEQUENCE</scope>
    <source>
        <strain evidence="5">NKZ352</strain>
    </source>
</reference>
<evidence type="ECO:0000256" key="1">
    <source>
        <dbReference type="ARBA" id="ARBA00004141"/>
    </source>
</evidence>
<dbReference type="EMBL" id="CAJGYM010000074">
    <property type="protein sequence ID" value="CAD6196512.1"/>
    <property type="molecule type" value="Genomic_DNA"/>
</dbReference>
<feature type="domain" description="Neurotransmitter-gated ion-channel ligand-binding" evidence="4">
    <location>
        <begin position="40"/>
        <end position="179"/>
    </location>
</feature>
<gene>
    <name evidence="5" type="ORF">CAUJ_LOCUS12426</name>
</gene>
<evidence type="ECO:0000256" key="2">
    <source>
        <dbReference type="ARBA" id="ARBA00023136"/>
    </source>
</evidence>
<dbReference type="PROSITE" id="PS00236">
    <property type="entry name" value="NEUROTR_ION_CHANNEL"/>
    <property type="match status" value="1"/>
</dbReference>
<dbReference type="Gene3D" id="2.70.170.10">
    <property type="entry name" value="Neurotransmitter-gated ion-channel ligand-binding domain"/>
    <property type="match status" value="1"/>
</dbReference>
<feature type="transmembrane region" description="Helical" evidence="3">
    <location>
        <begin position="287"/>
        <end position="310"/>
    </location>
</feature>
<dbReference type="InterPro" id="IPR006202">
    <property type="entry name" value="Neur_chan_lig-bd"/>
</dbReference>
<evidence type="ECO:0000259" key="4">
    <source>
        <dbReference type="Pfam" id="PF02931"/>
    </source>
</evidence>
<dbReference type="GO" id="GO:0004888">
    <property type="term" value="F:transmembrane signaling receptor activity"/>
    <property type="evidence" value="ECO:0007669"/>
    <property type="project" value="InterPro"/>
</dbReference>
<sequence>MAQKVAVASNRVRLLTTYARDLNSTVARPQRPSHSQCDHGISKNWIEPRLSWNPADFGHIEWFYANEDILWTPPLVAYGAHQMQDFRENSQKIAMVNYDGSISSYIPLKFSTVCAMDVGLFPFDIQHCKVRLESPYFYWYEIELKTGIFSGIDSSLLPVLGNSEWVVVNLSTTVELQAFAERDGASEIAIFAVAMSRNSGFYVYMFIVPAYIINGVSLCGIFLTDADRMSRVGLAYGLYILVNLAITLFAVLVATFTPTVARYIKLFILSKGKKPNKFFQFWLREAVFLRLFLLIMETVNSVNFFIFMQYNRSHQL</sequence>
<dbReference type="GO" id="GO:0016020">
    <property type="term" value="C:membrane"/>
    <property type="evidence" value="ECO:0007669"/>
    <property type="project" value="UniProtKB-SubCell"/>
</dbReference>
<dbReference type="AlphaFoldDB" id="A0A8S1HMK0"/>
<dbReference type="Pfam" id="PF02931">
    <property type="entry name" value="Neur_chan_LBD"/>
    <property type="match status" value="1"/>
</dbReference>
<comment type="subcellular location">
    <subcellularLocation>
        <location evidence="1">Membrane</location>
        <topology evidence="1">Multi-pass membrane protein</topology>
    </subcellularLocation>
</comment>
<dbReference type="InterPro" id="IPR018000">
    <property type="entry name" value="Neurotransmitter_ion_chnl_CS"/>
</dbReference>
<feature type="transmembrane region" description="Helical" evidence="3">
    <location>
        <begin position="201"/>
        <end position="224"/>
    </location>
</feature>
<dbReference type="PRINTS" id="PR00252">
    <property type="entry name" value="NRIONCHANNEL"/>
</dbReference>
<dbReference type="OrthoDB" id="5866477at2759"/>
<keyword evidence="3" id="KW-1133">Transmembrane helix</keyword>
<keyword evidence="3" id="KW-0813">Transport</keyword>
<dbReference type="Proteomes" id="UP000835052">
    <property type="component" value="Unassembled WGS sequence"/>
</dbReference>
<proteinExistence type="inferred from homology"/>
<keyword evidence="3" id="KW-0407">Ion channel</keyword>
<evidence type="ECO:0000313" key="6">
    <source>
        <dbReference type="Proteomes" id="UP000835052"/>
    </source>
</evidence>
<dbReference type="GO" id="GO:0005230">
    <property type="term" value="F:extracellular ligand-gated monoatomic ion channel activity"/>
    <property type="evidence" value="ECO:0007669"/>
    <property type="project" value="InterPro"/>
</dbReference>
<dbReference type="InterPro" id="IPR006201">
    <property type="entry name" value="Neur_channel"/>
</dbReference>
<evidence type="ECO:0000256" key="3">
    <source>
        <dbReference type="RuleBase" id="RU000687"/>
    </source>
</evidence>
<comment type="caution">
    <text evidence="3">Lacks conserved residue(s) required for the propagation of feature annotation.</text>
</comment>
<protein>
    <recommendedName>
        <fullName evidence="4">Neurotransmitter-gated ion-channel ligand-binding domain-containing protein</fullName>
    </recommendedName>
</protein>
<keyword evidence="2 3" id="KW-0472">Membrane</keyword>
<name>A0A8S1HMK0_9PELO</name>